<evidence type="ECO:0000313" key="4">
    <source>
        <dbReference type="Proteomes" id="UP000887013"/>
    </source>
</evidence>
<evidence type="ECO:0000256" key="1">
    <source>
        <dbReference type="SAM" id="MobiDB-lite"/>
    </source>
</evidence>
<keyword evidence="4" id="KW-1185">Reference proteome</keyword>
<reference evidence="3" key="1">
    <citation type="submission" date="2020-08" db="EMBL/GenBank/DDBJ databases">
        <title>Multicomponent nature underlies the extraordinary mechanical properties of spider dragline silk.</title>
        <authorList>
            <person name="Kono N."/>
            <person name="Nakamura H."/>
            <person name="Mori M."/>
            <person name="Yoshida Y."/>
            <person name="Ohtoshi R."/>
            <person name="Malay A.D."/>
            <person name="Moran D.A.P."/>
            <person name="Tomita M."/>
            <person name="Numata K."/>
            <person name="Arakawa K."/>
        </authorList>
    </citation>
    <scope>NUCLEOTIDE SEQUENCE</scope>
</reference>
<organism evidence="3 4">
    <name type="scientific">Nephila pilipes</name>
    <name type="common">Giant wood spider</name>
    <name type="synonym">Nephila maculata</name>
    <dbReference type="NCBI Taxonomy" id="299642"/>
    <lineage>
        <taxon>Eukaryota</taxon>
        <taxon>Metazoa</taxon>
        <taxon>Ecdysozoa</taxon>
        <taxon>Arthropoda</taxon>
        <taxon>Chelicerata</taxon>
        <taxon>Arachnida</taxon>
        <taxon>Araneae</taxon>
        <taxon>Araneomorphae</taxon>
        <taxon>Entelegynae</taxon>
        <taxon>Araneoidea</taxon>
        <taxon>Nephilidae</taxon>
        <taxon>Nephila</taxon>
    </lineage>
</organism>
<feature type="region of interest" description="Disordered" evidence="1">
    <location>
        <begin position="1"/>
        <end position="26"/>
    </location>
</feature>
<protein>
    <submittedName>
        <fullName evidence="3">Uncharacterized protein</fullName>
    </submittedName>
</protein>
<dbReference type="EMBL" id="BMAW01127276">
    <property type="protein sequence ID" value="GFU20447.1"/>
    <property type="molecule type" value="Genomic_DNA"/>
</dbReference>
<name>A0A8X6QIC8_NEPPI</name>
<dbReference type="Proteomes" id="UP000887013">
    <property type="component" value="Unassembled WGS sequence"/>
</dbReference>
<comment type="caution">
    <text evidence="3">The sequence shown here is derived from an EMBL/GenBank/DDBJ whole genome shotgun (WGS) entry which is preliminary data.</text>
</comment>
<sequence>MEEKRTDEERGKGLQDDGRTQTPVLGATGGDIIQTFEIIFGYSDSVSHLQREQDRPSLLSPPCFEATSFSIPQAVLFYHRTRWAYGEKNLPDNVKHMAECLKRFVIVARDESPEMDDGTEEEEEGE</sequence>
<feature type="compositionally biased region" description="Basic and acidic residues" evidence="1">
    <location>
        <begin position="1"/>
        <end position="19"/>
    </location>
</feature>
<accession>A0A8X6QIC8</accession>
<dbReference type="EMBL" id="BMAW01115073">
    <property type="protein sequence ID" value="GFT64772.1"/>
    <property type="molecule type" value="Genomic_DNA"/>
</dbReference>
<gene>
    <name evidence="2" type="ORF">NPIL_107641</name>
    <name evidence="3" type="ORF">NPIL_25241</name>
</gene>
<evidence type="ECO:0000313" key="2">
    <source>
        <dbReference type="EMBL" id="GFT64772.1"/>
    </source>
</evidence>
<dbReference type="AlphaFoldDB" id="A0A8X6QIC8"/>
<evidence type="ECO:0000313" key="3">
    <source>
        <dbReference type="EMBL" id="GFU20447.1"/>
    </source>
</evidence>
<proteinExistence type="predicted"/>